<organism evidence="1">
    <name type="scientific">Thermosporothrix sp. COM3</name>
    <dbReference type="NCBI Taxonomy" id="2490863"/>
    <lineage>
        <taxon>Bacteria</taxon>
        <taxon>Bacillati</taxon>
        <taxon>Chloroflexota</taxon>
        <taxon>Ktedonobacteria</taxon>
        <taxon>Ktedonobacterales</taxon>
        <taxon>Thermosporotrichaceae</taxon>
        <taxon>Thermosporothrix</taxon>
    </lineage>
</organism>
<proteinExistence type="predicted"/>
<gene>
    <name evidence="1" type="ORF">KTC_40570</name>
</gene>
<name>A0A455SNL0_9CHLR</name>
<dbReference type="AlphaFoldDB" id="A0A455SNL0"/>
<dbReference type="EMBL" id="AP019376">
    <property type="protein sequence ID" value="BBH89306.1"/>
    <property type="molecule type" value="Genomic_DNA"/>
</dbReference>
<accession>A0A455SNL0</accession>
<reference evidence="1" key="1">
    <citation type="submission" date="2018-12" db="EMBL/GenBank/DDBJ databases">
        <title>Novel natural products biosynthetic potential of the class Ktedonobacteria.</title>
        <authorList>
            <person name="Zheng Y."/>
            <person name="Saitou A."/>
            <person name="Wang C.M."/>
            <person name="Toyoda A."/>
            <person name="Minakuchi Y."/>
            <person name="Sekiguchi Y."/>
            <person name="Ueda K."/>
            <person name="Takano H."/>
            <person name="Sakai Y."/>
            <person name="Yokota A."/>
            <person name="Yabe S."/>
        </authorList>
    </citation>
    <scope>NUCLEOTIDE SEQUENCE</scope>
    <source>
        <strain evidence="1">COM3</strain>
    </source>
</reference>
<protein>
    <submittedName>
        <fullName evidence="1">Uncharacterized protein</fullName>
    </submittedName>
</protein>
<sequence>MQQMQGEETRDLKDHDSALFRIWILGPFHVERHLSTDAWEPVDEKEWGSIQAAADYTKSLWRFLLTYHKRTTT</sequence>
<evidence type="ECO:0000313" key="1">
    <source>
        <dbReference type="EMBL" id="BBH89306.1"/>
    </source>
</evidence>